<dbReference type="InterPro" id="IPR015421">
    <property type="entry name" value="PyrdxlP-dep_Trfase_major"/>
</dbReference>
<dbReference type="GO" id="GO:0030170">
    <property type="term" value="F:pyridoxal phosphate binding"/>
    <property type="evidence" value="ECO:0007669"/>
    <property type="project" value="InterPro"/>
</dbReference>
<dbReference type="Proteomes" id="UP000541426">
    <property type="component" value="Unassembled WGS sequence"/>
</dbReference>
<evidence type="ECO:0000256" key="4">
    <source>
        <dbReference type="RuleBase" id="RU003560"/>
    </source>
</evidence>
<dbReference type="CDD" id="cd00610">
    <property type="entry name" value="OAT_like"/>
    <property type="match status" value="1"/>
</dbReference>
<comment type="caution">
    <text evidence="5">The sequence shown here is derived from an EMBL/GenBank/DDBJ whole genome shotgun (WGS) entry which is preliminary data.</text>
</comment>
<comment type="similarity">
    <text evidence="2 4">Belongs to the class-III pyridoxal-phosphate-dependent aminotransferase family.</text>
</comment>
<keyword evidence="5" id="KW-0670">Pyruvate</keyword>
<gene>
    <name evidence="5" type="ORF">GGQ68_002302</name>
</gene>
<evidence type="ECO:0000256" key="1">
    <source>
        <dbReference type="ARBA" id="ARBA00001933"/>
    </source>
</evidence>
<dbReference type="InterPro" id="IPR005814">
    <property type="entry name" value="Aminotrans_3"/>
</dbReference>
<dbReference type="SUPFAM" id="SSF53383">
    <property type="entry name" value="PLP-dependent transferases"/>
    <property type="match status" value="1"/>
</dbReference>
<proteinExistence type="inferred from homology"/>
<dbReference type="GO" id="GO:0031299">
    <property type="term" value="F:taurine-pyruvate aminotransferase activity"/>
    <property type="evidence" value="ECO:0007669"/>
    <property type="project" value="UniProtKB-EC"/>
</dbReference>
<comment type="cofactor">
    <cofactor evidence="1">
        <name>pyridoxal 5'-phosphate</name>
        <dbReference type="ChEBI" id="CHEBI:597326"/>
    </cofactor>
</comment>
<dbReference type="Gene3D" id="3.90.1150.10">
    <property type="entry name" value="Aspartate Aminotransferase, domain 1"/>
    <property type="match status" value="1"/>
</dbReference>
<dbReference type="Pfam" id="PF00202">
    <property type="entry name" value="Aminotran_3"/>
    <property type="match status" value="1"/>
</dbReference>
<keyword evidence="5" id="KW-0808">Transferase</keyword>
<sequence>MESFKMDGTYTQNDLTRIVEADKAHVWHHLVQHKPFESKDPNIIIEGKGMRVWNQAGKEHLDAVSGGVWTVNVGYGRERIAKAVYDQLMKLNYFAGSAGSVPGALFAEKLIEKMPGLTRVYYTNSGSEANEKAFKMIRQIAHKRYGGKKHKILFRDRDYHGTTIGCLSAGGQDERNAQYGPFAPGFVRVPHCLEYRKHEQDGAPEENYGLWAAEQIEAVILREGPDTVGGLCLEPVTAGGGVIAPPEGYWQKVQEICDKYDILLHIDEVVCGVGRTGEWFGYQHYGIKPDFVTMAKGVASGYAAIACCVTSERVFEMFKDDATDPLNYFRDISTFGGCTAGPAAAIENMAIIEDEDLLGNTVAMGDYMLDQLRALSDRHKVIGDVRGKGLFLGAELVTDRDTKEVVPEAQVQAVVADCMAQGVIIGATNRSVPGRNNTLCFSPALIAAKDDIDHIISSVDGALTRVFG</sequence>
<dbReference type="EMBL" id="JACIEJ010000005">
    <property type="protein sequence ID" value="MBB3985964.1"/>
    <property type="molecule type" value="Genomic_DNA"/>
</dbReference>
<dbReference type="PIRSF" id="PIRSF000521">
    <property type="entry name" value="Transaminase_4ab_Lys_Orn"/>
    <property type="match status" value="1"/>
</dbReference>
<protein>
    <submittedName>
        <fullName evidence="5">Taurine-pyruvate aminotransferase</fullName>
        <ecNumber evidence="5">2.6.1.77</ecNumber>
    </submittedName>
</protein>
<accession>A0A7W6DVD0</accession>
<evidence type="ECO:0000256" key="2">
    <source>
        <dbReference type="ARBA" id="ARBA00008954"/>
    </source>
</evidence>
<dbReference type="InterPro" id="IPR015422">
    <property type="entry name" value="PyrdxlP-dep_Trfase_small"/>
</dbReference>
<organism evidence="5 6">
    <name type="scientific">Sagittula marina</name>
    <dbReference type="NCBI Taxonomy" id="943940"/>
    <lineage>
        <taxon>Bacteria</taxon>
        <taxon>Pseudomonadati</taxon>
        <taxon>Pseudomonadota</taxon>
        <taxon>Alphaproteobacteria</taxon>
        <taxon>Rhodobacterales</taxon>
        <taxon>Roseobacteraceae</taxon>
        <taxon>Sagittula</taxon>
    </lineage>
</organism>
<evidence type="ECO:0000313" key="5">
    <source>
        <dbReference type="EMBL" id="MBB3985964.1"/>
    </source>
</evidence>
<dbReference type="PROSITE" id="PS00600">
    <property type="entry name" value="AA_TRANSFER_CLASS_3"/>
    <property type="match status" value="1"/>
</dbReference>
<dbReference type="InterPro" id="IPR049704">
    <property type="entry name" value="Aminotrans_3_PPA_site"/>
</dbReference>
<name>A0A7W6DVD0_9RHOB</name>
<dbReference type="PANTHER" id="PTHR43094">
    <property type="entry name" value="AMINOTRANSFERASE"/>
    <property type="match status" value="1"/>
</dbReference>
<dbReference type="InterPro" id="IPR015424">
    <property type="entry name" value="PyrdxlP-dep_Trfase"/>
</dbReference>
<keyword evidence="3 4" id="KW-0663">Pyridoxal phosphate</keyword>
<keyword evidence="6" id="KW-1185">Reference proteome</keyword>
<dbReference type="AlphaFoldDB" id="A0A7W6DVD0"/>
<dbReference type="PANTHER" id="PTHR43094:SF1">
    <property type="entry name" value="AMINOTRANSFERASE CLASS-III"/>
    <property type="match status" value="1"/>
</dbReference>
<dbReference type="Gene3D" id="3.40.640.10">
    <property type="entry name" value="Type I PLP-dependent aspartate aminotransferase-like (Major domain)"/>
    <property type="match status" value="1"/>
</dbReference>
<keyword evidence="5" id="KW-0032">Aminotransferase</keyword>
<evidence type="ECO:0000313" key="6">
    <source>
        <dbReference type="Proteomes" id="UP000541426"/>
    </source>
</evidence>
<reference evidence="5 6" key="1">
    <citation type="submission" date="2020-08" db="EMBL/GenBank/DDBJ databases">
        <title>Genomic Encyclopedia of Type Strains, Phase IV (KMG-IV): sequencing the most valuable type-strain genomes for metagenomic binning, comparative biology and taxonomic classification.</title>
        <authorList>
            <person name="Goeker M."/>
        </authorList>
    </citation>
    <scope>NUCLEOTIDE SEQUENCE [LARGE SCALE GENOMIC DNA]</scope>
    <source>
        <strain evidence="5 6">DSM 102235</strain>
    </source>
</reference>
<evidence type="ECO:0000256" key="3">
    <source>
        <dbReference type="ARBA" id="ARBA00022898"/>
    </source>
</evidence>
<dbReference type="EC" id="2.6.1.77" evidence="5"/>